<dbReference type="GO" id="GO:0003677">
    <property type="term" value="F:DNA binding"/>
    <property type="evidence" value="ECO:0007669"/>
    <property type="project" value="InterPro"/>
</dbReference>
<dbReference type="PROSITE" id="PS50850">
    <property type="entry name" value="MFS"/>
    <property type="match status" value="1"/>
</dbReference>
<evidence type="ECO:0000256" key="8">
    <source>
        <dbReference type="ARBA" id="ARBA00023242"/>
    </source>
</evidence>
<dbReference type="GO" id="GO:0016020">
    <property type="term" value="C:membrane"/>
    <property type="evidence" value="ECO:0007669"/>
    <property type="project" value="UniProtKB-SubCell"/>
</dbReference>
<feature type="transmembrane region" description="Helical" evidence="11">
    <location>
        <begin position="201"/>
        <end position="221"/>
    </location>
</feature>
<feature type="transmembrane region" description="Helical" evidence="11">
    <location>
        <begin position="170"/>
        <end position="189"/>
    </location>
</feature>
<dbReference type="SUPFAM" id="SSF103473">
    <property type="entry name" value="MFS general substrate transporter"/>
    <property type="match status" value="1"/>
</dbReference>
<dbReference type="Gene3D" id="1.20.1250.20">
    <property type="entry name" value="MFS general substrate transporter like domains"/>
    <property type="match status" value="2"/>
</dbReference>
<evidence type="ECO:0000256" key="5">
    <source>
        <dbReference type="ARBA" id="ARBA00023015"/>
    </source>
</evidence>
<dbReference type="EMBL" id="VCAU01000041">
    <property type="protein sequence ID" value="KAF9888932.1"/>
    <property type="molecule type" value="Genomic_DNA"/>
</dbReference>
<dbReference type="CDD" id="cd12148">
    <property type="entry name" value="fungal_TF_MHR"/>
    <property type="match status" value="1"/>
</dbReference>
<feature type="transmembrane region" description="Helical" evidence="11">
    <location>
        <begin position="367"/>
        <end position="385"/>
    </location>
</feature>
<feature type="transmembrane region" description="Helical" evidence="11">
    <location>
        <begin position="306"/>
        <end position="328"/>
    </location>
</feature>
<feature type="region of interest" description="Disordered" evidence="10">
    <location>
        <begin position="602"/>
        <end position="623"/>
    </location>
</feature>
<keyword evidence="3 11" id="KW-0812">Transmembrane</keyword>
<dbReference type="PANTHER" id="PTHR43791">
    <property type="entry name" value="PERMEASE-RELATED"/>
    <property type="match status" value="1"/>
</dbReference>
<evidence type="ECO:0000256" key="1">
    <source>
        <dbReference type="ARBA" id="ARBA00004141"/>
    </source>
</evidence>
<feature type="transmembrane region" description="Helical" evidence="11">
    <location>
        <begin position="335"/>
        <end position="355"/>
    </location>
</feature>
<dbReference type="GO" id="GO:0008270">
    <property type="term" value="F:zinc ion binding"/>
    <property type="evidence" value="ECO:0007669"/>
    <property type="project" value="InterPro"/>
</dbReference>
<feature type="transmembrane region" description="Helical" evidence="11">
    <location>
        <begin position="428"/>
        <end position="449"/>
    </location>
</feature>
<evidence type="ECO:0000256" key="11">
    <source>
        <dbReference type="SAM" id="Phobius"/>
    </source>
</evidence>
<dbReference type="InterPro" id="IPR011701">
    <property type="entry name" value="MFS"/>
</dbReference>
<feature type="transmembrane region" description="Helical" evidence="11">
    <location>
        <begin position="84"/>
        <end position="102"/>
    </location>
</feature>
<dbReference type="Pfam" id="PF04082">
    <property type="entry name" value="Fungal_trans"/>
    <property type="match status" value="1"/>
</dbReference>
<keyword evidence="5" id="KW-0805">Transcription regulation</keyword>
<dbReference type="Proteomes" id="UP001194746">
    <property type="component" value="Unassembled WGS sequence"/>
</dbReference>
<feature type="transmembrane region" description="Helical" evidence="11">
    <location>
        <begin position="38"/>
        <end position="55"/>
    </location>
</feature>
<dbReference type="Pfam" id="PF07690">
    <property type="entry name" value="MFS_1"/>
    <property type="match status" value="1"/>
</dbReference>
<dbReference type="PANTHER" id="PTHR43791:SF103">
    <property type="entry name" value="MAJOR FACILITATOR SUPERFAMILY (MFS) PROFILE DOMAIN-CONTAINING PROTEIN-RELATED"/>
    <property type="match status" value="1"/>
</dbReference>
<dbReference type="InterPro" id="IPR007219">
    <property type="entry name" value="XnlR_reg_dom"/>
</dbReference>
<evidence type="ECO:0000313" key="14">
    <source>
        <dbReference type="Proteomes" id="UP001194746"/>
    </source>
</evidence>
<protein>
    <recommendedName>
        <fullName evidence="12">Major facilitator superfamily (MFS) profile domain-containing protein</fullName>
    </recommendedName>
</protein>
<sequence length="1166" mass="130492">MPISKSSKDETCHFEFQLANVADLQSTHEERTKLLRKVDLILMPLMGLCYMLQLLDKLSLNFSSQLGLVQDLNLHGSQYSWTSSVFYFGYLFWTWPSCWLAVKLPLGKYLTVTVLVWGAILMCHGACQNFQGFMAARFFLGAAEAAIAPGFSLLVSMFYRRDEQPLRQSLWFAGNCIANVIGGVISYGIGHIHSSLATWRVLFLILGAITVGYSALLGMFLPDSPSKAPFLNDREKMLLIQRTMRDTSGGTDDGIFRKNQMFEALRDPQSWLLVFYTISVNICNGGITTFNSLLIGGFGFSPLQSLLLQMPLGGCQLAVLGVISITATAFRNCRIILMMCACSLSLVGMILIRVLDNSQAYSRLGGTYLAAVFASTTPMSLSLIASNVGGFTKKATVNAMLFIAYSLGNIVGPQLYLSWQAPVYTVGIYSTIAGFCSGIFFLICLLAYYKHDNRRRNARWASGAPDHLRSNFWIHSADPLEVRYSVTPIDTVNKVAYQREDDRKNALICFGLSLVSQARQGQGLKLVGDAPATGSLQKQRKPREGNARARTRRHYHPSNLQQSISDTLNNVVEEEATRTNLPEGERQRNILDLAFVLHPSHQVATSDHTQKQSPSSSDGQGGLSRQACRVLGISQDAMNKMIQLFFDNMVAINIFHQPSFAEKLSKISSCLELTALLAAMAGYASRFASLGSDTVDRQPAYFLDIAFTYINKSLMDYDDQVPPLCLIQALIVATHCRLTQGVRGNAWRSLGLCVSLIYELNLHCLDSRKASRAQDAPQWQEDEEKRRAFWAVWEMDVFASTIRRTPTAIDWNHMEVLLPVDNAHWFSGQHTASCFSCFIQALPSHLQYRDQYLAFGALIQGHMESQRQQHCSVYNIYVMTQLAYLMIYRNDAFILQSKPGEDGADWMPLRSSDTGNGARQQYYEAADRILKIVNQSCVEHIQYINPFLPSTIWLAAAVQLVRKYFTQSNSSQSLISSRFDVLHLTYRRCMEFWDIQTALLRNLELIGEQLDVRHKKREKDRACSSFQETSRRAASKNTALIHQICSDRESPPIDRDATAAQTLRQPTQYLPGTPNGLLSNSAYIDPELEATARNAAPQYLAPDVMGIFDDMEPLYPPNGNQSSEPSVGAMDSNLVDPMYQLDQAFDWPTFDFPGGLHSLFSGRSPY</sequence>
<comment type="similarity">
    <text evidence="9">Belongs to the major facilitator superfamily. Allantoate permease family.</text>
</comment>
<dbReference type="GO" id="GO:0006351">
    <property type="term" value="P:DNA-templated transcription"/>
    <property type="evidence" value="ECO:0007669"/>
    <property type="project" value="InterPro"/>
</dbReference>
<evidence type="ECO:0000313" key="13">
    <source>
        <dbReference type="EMBL" id="KAF9888932.1"/>
    </source>
</evidence>
<evidence type="ECO:0000259" key="12">
    <source>
        <dbReference type="PROSITE" id="PS50850"/>
    </source>
</evidence>
<feature type="region of interest" description="Disordered" evidence="10">
    <location>
        <begin position="528"/>
        <end position="555"/>
    </location>
</feature>
<dbReference type="AlphaFoldDB" id="A0AAD4CNR3"/>
<comment type="caution">
    <text evidence="13">The sequence shown here is derived from an EMBL/GenBank/DDBJ whole genome shotgun (WGS) entry which is preliminary data.</text>
</comment>
<evidence type="ECO:0000256" key="4">
    <source>
        <dbReference type="ARBA" id="ARBA00022989"/>
    </source>
</evidence>
<keyword evidence="7" id="KW-0804">Transcription</keyword>
<evidence type="ECO:0000256" key="3">
    <source>
        <dbReference type="ARBA" id="ARBA00022692"/>
    </source>
</evidence>
<feature type="transmembrane region" description="Helical" evidence="11">
    <location>
        <begin position="271"/>
        <end position="300"/>
    </location>
</feature>
<feature type="compositionally biased region" description="Polar residues" evidence="10">
    <location>
        <begin position="602"/>
        <end position="618"/>
    </location>
</feature>
<evidence type="ECO:0000256" key="6">
    <source>
        <dbReference type="ARBA" id="ARBA00023136"/>
    </source>
</evidence>
<evidence type="ECO:0000256" key="7">
    <source>
        <dbReference type="ARBA" id="ARBA00023163"/>
    </source>
</evidence>
<evidence type="ECO:0000256" key="9">
    <source>
        <dbReference type="ARBA" id="ARBA00037968"/>
    </source>
</evidence>
<keyword evidence="4 11" id="KW-1133">Transmembrane helix</keyword>
<comment type="subcellular location">
    <subcellularLocation>
        <location evidence="1">Membrane</location>
        <topology evidence="1">Multi-pass membrane protein</topology>
    </subcellularLocation>
</comment>
<reference evidence="13" key="1">
    <citation type="journal article" date="2019" name="Beilstein J. Org. Chem.">
        <title>Nanangenines: drimane sesquiterpenoids as the dominant metabolite cohort of a novel Australian fungus, Aspergillus nanangensis.</title>
        <authorList>
            <person name="Lacey H.J."/>
            <person name="Gilchrist C.L.M."/>
            <person name="Crombie A."/>
            <person name="Kalaitzis J.A."/>
            <person name="Vuong D."/>
            <person name="Rutledge P.J."/>
            <person name="Turner P."/>
            <person name="Pitt J.I."/>
            <person name="Lacey E."/>
            <person name="Chooi Y.H."/>
            <person name="Piggott A.M."/>
        </authorList>
    </citation>
    <scope>NUCLEOTIDE SEQUENCE</scope>
    <source>
        <strain evidence="13">MST-FP2251</strain>
    </source>
</reference>
<feature type="transmembrane region" description="Helical" evidence="11">
    <location>
        <begin position="397"/>
        <end position="416"/>
    </location>
</feature>
<feature type="domain" description="Major facilitator superfamily (MFS) profile" evidence="12">
    <location>
        <begin position="42"/>
        <end position="455"/>
    </location>
</feature>
<reference evidence="13" key="2">
    <citation type="submission" date="2020-02" db="EMBL/GenBank/DDBJ databases">
        <authorList>
            <person name="Gilchrist C.L.M."/>
            <person name="Chooi Y.-H."/>
        </authorList>
    </citation>
    <scope>NUCLEOTIDE SEQUENCE</scope>
    <source>
        <strain evidence="13">MST-FP2251</strain>
    </source>
</reference>
<accession>A0AAD4CNR3</accession>
<keyword evidence="14" id="KW-1185">Reference proteome</keyword>
<feature type="transmembrane region" description="Helical" evidence="11">
    <location>
        <begin position="109"/>
        <end position="131"/>
    </location>
</feature>
<dbReference type="GO" id="GO:0022857">
    <property type="term" value="F:transmembrane transporter activity"/>
    <property type="evidence" value="ECO:0007669"/>
    <property type="project" value="InterPro"/>
</dbReference>
<organism evidence="13 14">
    <name type="scientific">Aspergillus nanangensis</name>
    <dbReference type="NCBI Taxonomy" id="2582783"/>
    <lineage>
        <taxon>Eukaryota</taxon>
        <taxon>Fungi</taxon>
        <taxon>Dikarya</taxon>
        <taxon>Ascomycota</taxon>
        <taxon>Pezizomycotina</taxon>
        <taxon>Eurotiomycetes</taxon>
        <taxon>Eurotiomycetidae</taxon>
        <taxon>Eurotiales</taxon>
        <taxon>Aspergillaceae</taxon>
        <taxon>Aspergillus</taxon>
        <taxon>Aspergillus subgen. Circumdati</taxon>
    </lineage>
</organism>
<proteinExistence type="inferred from homology"/>
<dbReference type="SMART" id="SM00906">
    <property type="entry name" value="Fungal_trans"/>
    <property type="match status" value="1"/>
</dbReference>
<evidence type="ECO:0000256" key="10">
    <source>
        <dbReference type="SAM" id="MobiDB-lite"/>
    </source>
</evidence>
<dbReference type="FunFam" id="1.20.1250.20:FF:000064">
    <property type="entry name" value="MFS allantoate transporter"/>
    <property type="match status" value="1"/>
</dbReference>
<gene>
    <name evidence="13" type="ORF">FE257_008101</name>
</gene>
<name>A0AAD4CNR3_ASPNN</name>
<feature type="transmembrane region" description="Helical" evidence="11">
    <location>
        <begin position="137"/>
        <end position="158"/>
    </location>
</feature>
<keyword evidence="2" id="KW-0813">Transport</keyword>
<evidence type="ECO:0000256" key="2">
    <source>
        <dbReference type="ARBA" id="ARBA00022448"/>
    </source>
</evidence>
<dbReference type="InterPro" id="IPR036259">
    <property type="entry name" value="MFS_trans_sf"/>
</dbReference>
<keyword evidence="8" id="KW-0539">Nucleus</keyword>
<dbReference type="InterPro" id="IPR020846">
    <property type="entry name" value="MFS_dom"/>
</dbReference>
<keyword evidence="6 11" id="KW-0472">Membrane</keyword>